<organism evidence="1">
    <name type="scientific">marine sediment metagenome</name>
    <dbReference type="NCBI Taxonomy" id="412755"/>
    <lineage>
        <taxon>unclassified sequences</taxon>
        <taxon>metagenomes</taxon>
        <taxon>ecological metagenomes</taxon>
    </lineage>
</organism>
<protein>
    <submittedName>
        <fullName evidence="1">Uncharacterized protein</fullName>
    </submittedName>
</protein>
<name>A0A0F9C308_9ZZZZ</name>
<sequence>MAHDSNYQLVFDKKQEMSELTKRQDDDRKLAQLDPPYVMKNLDGQPTPDVINVTMNEAMVFAGRAAAIMSGANMQRIVYGRELSDTDTTTIEEFYRDIYYANDLMLANSLFTSLYGFLIEQILIRGSIAARCLMRTEGGENGKFIPDIMPLDTRYFPYETDSQGLIWGAYETTRTKAQIERDYGIVIRGRWSTVTDFWDDTVNDIYIAKQHYSGGSQSGIKDSVKYPERKREHGLGYPPLIFMKSGAGFHSLMDVGGLKFQGESIFNNNRGLIPELHRAASIMQTLTAMGFEGALYANLEDPNSG</sequence>
<proteinExistence type="predicted"/>
<comment type="caution">
    <text evidence="1">The sequence shown here is derived from an EMBL/GenBank/DDBJ whole genome shotgun (WGS) entry which is preliminary data.</text>
</comment>
<feature type="non-terminal residue" evidence="1">
    <location>
        <position position="305"/>
    </location>
</feature>
<dbReference type="EMBL" id="LAZR01046304">
    <property type="protein sequence ID" value="KKK96849.1"/>
    <property type="molecule type" value="Genomic_DNA"/>
</dbReference>
<accession>A0A0F9C308</accession>
<reference evidence="1" key="1">
    <citation type="journal article" date="2015" name="Nature">
        <title>Complex archaea that bridge the gap between prokaryotes and eukaryotes.</title>
        <authorList>
            <person name="Spang A."/>
            <person name="Saw J.H."/>
            <person name="Jorgensen S.L."/>
            <person name="Zaremba-Niedzwiedzka K."/>
            <person name="Martijn J."/>
            <person name="Lind A.E."/>
            <person name="van Eijk R."/>
            <person name="Schleper C."/>
            <person name="Guy L."/>
            <person name="Ettema T.J."/>
        </authorList>
    </citation>
    <scope>NUCLEOTIDE SEQUENCE</scope>
</reference>
<dbReference type="AlphaFoldDB" id="A0A0F9C308"/>
<evidence type="ECO:0000313" key="1">
    <source>
        <dbReference type="EMBL" id="KKK96849.1"/>
    </source>
</evidence>
<gene>
    <name evidence="1" type="ORF">LCGC14_2658660</name>
</gene>